<dbReference type="PROSITE" id="PS50002">
    <property type="entry name" value="SH3"/>
    <property type="match status" value="1"/>
</dbReference>
<evidence type="ECO:0000256" key="2">
    <source>
        <dbReference type="ARBA" id="ARBA00006033"/>
    </source>
</evidence>
<dbReference type="SUPFAM" id="SSF50044">
    <property type="entry name" value="SH3-domain"/>
    <property type="match status" value="1"/>
</dbReference>
<evidence type="ECO:0000256" key="5">
    <source>
        <dbReference type="ARBA" id="ARBA00022692"/>
    </source>
</evidence>
<reference evidence="17" key="1">
    <citation type="journal article" date="2014" name="Genome Announc.">
        <title>Genome sequence of the yeast Cyberlindnera fabianii (Hansenula fabianii).</title>
        <authorList>
            <person name="Freel K.C."/>
            <person name="Sarilar V."/>
            <person name="Neuveglise C."/>
            <person name="Devillers H."/>
            <person name="Friedrich A."/>
            <person name="Schacherer J."/>
        </authorList>
    </citation>
    <scope>NUCLEOTIDE SEQUENCE</scope>
    <source>
        <strain evidence="17">YJS4271</strain>
    </source>
</reference>
<dbReference type="GO" id="GO:0005778">
    <property type="term" value="C:peroxisomal membrane"/>
    <property type="evidence" value="ECO:0007669"/>
    <property type="project" value="UniProtKB-SubCell"/>
</dbReference>
<gene>
    <name evidence="17" type="ORF">CYFA0S_03e04324g</name>
</gene>
<feature type="compositionally biased region" description="Polar residues" evidence="15">
    <location>
        <begin position="46"/>
        <end position="60"/>
    </location>
</feature>
<keyword evidence="8" id="KW-0811">Translocation</keyword>
<dbReference type="AlphaFoldDB" id="A0A061APJ9"/>
<evidence type="ECO:0000256" key="13">
    <source>
        <dbReference type="ARBA" id="ARBA00065871"/>
    </source>
</evidence>
<evidence type="ECO:0000256" key="15">
    <source>
        <dbReference type="SAM" id="MobiDB-lite"/>
    </source>
</evidence>
<dbReference type="EMBL" id="LK052888">
    <property type="protein sequence ID" value="CDR39521.1"/>
    <property type="molecule type" value="Genomic_DNA"/>
</dbReference>
<evidence type="ECO:0000256" key="6">
    <source>
        <dbReference type="ARBA" id="ARBA00022927"/>
    </source>
</evidence>
<evidence type="ECO:0000256" key="11">
    <source>
        <dbReference type="ARBA" id="ARBA00029693"/>
    </source>
</evidence>
<evidence type="ECO:0000313" key="17">
    <source>
        <dbReference type="EMBL" id="CDR39521.1"/>
    </source>
</evidence>
<dbReference type="OrthoDB" id="10037838at2759"/>
<keyword evidence="9" id="KW-0472">Membrane</keyword>
<dbReference type="InterPro" id="IPR007223">
    <property type="entry name" value="Peroxin-13_N"/>
</dbReference>
<accession>A0A061APJ9</accession>
<comment type="subcellular location">
    <subcellularLocation>
        <location evidence="1">Peroxisome membrane</location>
        <topology evidence="1">Single-pass membrane protein</topology>
    </subcellularLocation>
</comment>
<evidence type="ECO:0000256" key="3">
    <source>
        <dbReference type="ARBA" id="ARBA00022443"/>
    </source>
</evidence>
<evidence type="ECO:0000256" key="8">
    <source>
        <dbReference type="ARBA" id="ARBA00023010"/>
    </source>
</evidence>
<evidence type="ECO:0000259" key="16">
    <source>
        <dbReference type="PROSITE" id="PS50002"/>
    </source>
</evidence>
<evidence type="ECO:0000256" key="10">
    <source>
        <dbReference type="ARBA" id="ARBA00023140"/>
    </source>
</evidence>
<dbReference type="FunFam" id="2.30.30.40:FF:000128">
    <property type="entry name" value="Peroxisomal membrane protein (Pex13)"/>
    <property type="match status" value="1"/>
</dbReference>
<evidence type="ECO:0000256" key="14">
    <source>
        <dbReference type="PROSITE-ProRule" id="PRU00192"/>
    </source>
</evidence>
<evidence type="ECO:0000256" key="12">
    <source>
        <dbReference type="ARBA" id="ARBA00034535"/>
    </source>
</evidence>
<sequence length="412" mass="43659">MSAPRPKPWEVSSGTSAAGEFTHRLYPHYCSSTNTPVAAASGEATDISSQPTVHSPSVSEPTLPERPTALTSASTSTPYSYDSTHGVGGLGSSMYGSGYGSSMYGGGLGGYGSSMYGGGLGGYGSRLGGYGSMYGSGYGMGGMYGGMGGTYGGMGGMGMNGEGGSGFAESTQATFQLIESIIGAFGGFAQMLEATYMATHSSFFTMISVAEQFGNLKNALGSFLGIFALIKYFKKLLAKVTGKPFAETLKIDAKEFAKFDAKQQSEATRSTRRISLKPLLIFLAMVIGTPFLLKKLVLHLAKQRNMSLPGQFPGSHPGQPQQSIDISNIEFGRALYHFVPENPNVELELKEGDLVAVLSKADPTGRPSQWWRVRSRNGKTGYVPGNYLEIIKRKPRQDPIEVASPTPSEAHV</sequence>
<dbReference type="InterPro" id="IPR035463">
    <property type="entry name" value="Pex13"/>
</dbReference>
<keyword evidence="10" id="KW-0576">Peroxisome</keyword>
<dbReference type="InterPro" id="IPR036028">
    <property type="entry name" value="SH3-like_dom_sf"/>
</dbReference>
<evidence type="ECO:0000256" key="4">
    <source>
        <dbReference type="ARBA" id="ARBA00022448"/>
    </source>
</evidence>
<dbReference type="GO" id="GO:0016560">
    <property type="term" value="P:protein import into peroxisome matrix, docking"/>
    <property type="evidence" value="ECO:0007669"/>
    <property type="project" value="InterPro"/>
</dbReference>
<dbReference type="GO" id="GO:1990429">
    <property type="term" value="C:peroxisomal importomer complex"/>
    <property type="evidence" value="ECO:0007669"/>
    <property type="project" value="TreeGrafter"/>
</dbReference>
<evidence type="ECO:0000256" key="9">
    <source>
        <dbReference type="ARBA" id="ARBA00023136"/>
    </source>
</evidence>
<feature type="region of interest" description="Disordered" evidence="15">
    <location>
        <begin position="40"/>
        <end position="82"/>
    </location>
</feature>
<evidence type="ECO:0000256" key="7">
    <source>
        <dbReference type="ARBA" id="ARBA00022989"/>
    </source>
</evidence>
<dbReference type="CDD" id="cd11771">
    <property type="entry name" value="SH3_Pex13p_fungal"/>
    <property type="match status" value="1"/>
</dbReference>
<dbReference type="PhylomeDB" id="A0A061APJ9"/>
<dbReference type="PANTHER" id="PTHR19332:SF1">
    <property type="entry name" value="PEROXISOMAL MEMBRANE PROTEIN PEX13"/>
    <property type="match status" value="1"/>
</dbReference>
<keyword evidence="5" id="KW-0812">Transmembrane</keyword>
<feature type="compositionally biased region" description="Low complexity" evidence="15">
    <location>
        <begin position="67"/>
        <end position="82"/>
    </location>
</feature>
<keyword evidence="4" id="KW-0813">Transport</keyword>
<dbReference type="PANTHER" id="PTHR19332">
    <property type="entry name" value="PEROXISOMAL MEMBRANE PROTEIN PEX13"/>
    <property type="match status" value="1"/>
</dbReference>
<dbReference type="Gene3D" id="2.30.30.40">
    <property type="entry name" value="SH3 Domains"/>
    <property type="match status" value="1"/>
</dbReference>
<dbReference type="SMART" id="SM00326">
    <property type="entry name" value="SH3"/>
    <property type="match status" value="1"/>
</dbReference>
<organism evidence="17">
    <name type="scientific">Cyberlindnera fabianii</name>
    <name type="common">Yeast</name>
    <name type="synonym">Hansenula fabianii</name>
    <dbReference type="NCBI Taxonomy" id="36022"/>
    <lineage>
        <taxon>Eukaryota</taxon>
        <taxon>Fungi</taxon>
        <taxon>Dikarya</taxon>
        <taxon>Ascomycota</taxon>
        <taxon>Saccharomycotina</taxon>
        <taxon>Saccharomycetes</taxon>
        <taxon>Phaffomycetales</taxon>
        <taxon>Phaffomycetaceae</taxon>
        <taxon>Cyberlindnera</taxon>
    </lineage>
</organism>
<dbReference type="Pfam" id="PF07653">
    <property type="entry name" value="SH3_2"/>
    <property type="match status" value="1"/>
</dbReference>
<comment type="similarity">
    <text evidence="2">Belongs to the peroxin-13 family.</text>
</comment>
<dbReference type="Pfam" id="PF04088">
    <property type="entry name" value="Peroxin-13_N"/>
    <property type="match status" value="1"/>
</dbReference>
<keyword evidence="3 14" id="KW-0728">SH3 domain</keyword>
<dbReference type="InterPro" id="IPR001452">
    <property type="entry name" value="SH3_domain"/>
</dbReference>
<evidence type="ECO:0000256" key="1">
    <source>
        <dbReference type="ARBA" id="ARBA00004549"/>
    </source>
</evidence>
<name>A0A061APJ9_CYBFA</name>
<proteinExistence type="inferred from homology"/>
<comment type="subunit">
    <text evidence="13">Interacts (via SH3 domain) with PEX14 (via SH3-binding motif); forming the PEX13-PEX14 docking complex.</text>
</comment>
<protein>
    <recommendedName>
        <fullName evidence="12">Peroxisomal membrane protein PEX13</fullName>
    </recommendedName>
    <alternativeName>
        <fullName evidence="11">Peroxin-13</fullName>
    </alternativeName>
</protein>
<keyword evidence="7" id="KW-1133">Transmembrane helix</keyword>
<keyword evidence="6" id="KW-0653">Protein transport</keyword>
<feature type="domain" description="SH3" evidence="16">
    <location>
        <begin position="327"/>
        <end position="393"/>
    </location>
</feature>